<dbReference type="PATRIC" id="fig|1324352.5.peg.2066"/>
<gene>
    <name evidence="3" type="ORF">OK18_09850</name>
</gene>
<evidence type="ECO:0000313" key="3">
    <source>
        <dbReference type="EMBL" id="AKK72881.1"/>
    </source>
</evidence>
<dbReference type="KEGG" id="cgn:OK18_09850"/>
<reference evidence="3 4" key="1">
    <citation type="submission" date="2014-11" db="EMBL/GenBank/DDBJ databases">
        <authorList>
            <person name="Park G.-S."/>
            <person name="Hong S.-J."/>
            <person name="Jung B.K."/>
            <person name="Khan A.R."/>
            <person name="Kwak Y."/>
            <person name="Shin J.-H."/>
        </authorList>
    </citation>
    <scope>NUCLEOTIDE SEQUENCE [LARGE SCALE GENOMIC DNA]</scope>
    <source>
        <strain evidence="3 4">DSM 27622</strain>
    </source>
</reference>
<name>A0A0G3M122_CHRGL</name>
<dbReference type="Proteomes" id="UP000035213">
    <property type="component" value="Chromosome"/>
</dbReference>
<dbReference type="OrthoDB" id="1238850at2"/>
<proteinExistence type="predicted"/>
<organism evidence="3 4">
    <name type="scientific">Chryseobacterium gallinarum</name>
    <dbReference type="NCBI Taxonomy" id="1324352"/>
    <lineage>
        <taxon>Bacteria</taxon>
        <taxon>Pseudomonadati</taxon>
        <taxon>Bacteroidota</taxon>
        <taxon>Flavobacteriia</taxon>
        <taxon>Flavobacteriales</taxon>
        <taxon>Weeksellaceae</taxon>
        <taxon>Chryseobacterium group</taxon>
        <taxon>Chryseobacterium</taxon>
    </lineage>
</organism>
<sequence>MKINLLTKHCSKKTKAMAFLLFIVSTLFPSQTKKYAYQQENNTNALLCLGCGVENPENAVDANEDTYSTLKLNAGVVAGVEQTLLFEPTTKMPGKLVIGIGTESTPLFIELLGSLTVETGDRDLLGTKSNVNVKTISNSILKVSSQDQKRATIELDLGISQFSYAKITLLGGLLTLTGGLRIYYAYYTEHTSMCPPPHNPVHYYPFDGTTYDHAGNFDLTRTSIDTELFKPNMICGQGLSYSTTDPTYTFKGKDYLNVPFPRAPRTVSFWAQIDQGGYIDLTIYGEKVKITPDSIIIKPVNENHSFQKSYFGRMFRRNPATSGRLNLYTINFNNDPTPPYSISSTFYIKNNAEVNPPYYPVDVYPTVNGEGLPGPYLFFTGATSSYPTVIYTTHWAPYYTKGADLMNNEFSISFKRAQLDEFLIYDKKADPKLLFNTYPQNNSGSSILAKTSFQIESKTLAVSPNPTTGQITIDGDIPLTGSDISIRNVSGMEVYHSAFKTKTFELPANLPGGIYILTLQTKDQKVYTRKIILTR</sequence>
<accession>A0A0G3M122</accession>
<dbReference type="InterPro" id="IPR026444">
    <property type="entry name" value="Secre_tail"/>
</dbReference>
<dbReference type="Pfam" id="PF18962">
    <property type="entry name" value="Por_Secre_tail"/>
    <property type="match status" value="1"/>
</dbReference>
<evidence type="ECO:0000259" key="2">
    <source>
        <dbReference type="Pfam" id="PF18962"/>
    </source>
</evidence>
<dbReference type="NCBIfam" id="TIGR04183">
    <property type="entry name" value="Por_Secre_tail"/>
    <property type="match status" value="1"/>
</dbReference>
<dbReference type="AlphaFoldDB" id="A0A0G3M122"/>
<keyword evidence="1" id="KW-0732">Signal</keyword>
<evidence type="ECO:0000313" key="4">
    <source>
        <dbReference type="Proteomes" id="UP000035213"/>
    </source>
</evidence>
<dbReference type="EMBL" id="CP009928">
    <property type="protein sequence ID" value="AKK72881.1"/>
    <property type="molecule type" value="Genomic_DNA"/>
</dbReference>
<feature type="domain" description="Secretion system C-terminal sorting" evidence="2">
    <location>
        <begin position="463"/>
        <end position="532"/>
    </location>
</feature>
<protein>
    <recommendedName>
        <fullName evidence="2">Secretion system C-terminal sorting domain-containing protein</fullName>
    </recommendedName>
</protein>
<evidence type="ECO:0000256" key="1">
    <source>
        <dbReference type="ARBA" id="ARBA00022729"/>
    </source>
</evidence>